<feature type="domain" description="Fibronectin type-III" evidence="2">
    <location>
        <begin position="562"/>
        <end position="666"/>
    </location>
</feature>
<feature type="domain" description="Fibronectin type-III" evidence="2">
    <location>
        <begin position="372"/>
        <end position="471"/>
    </location>
</feature>
<evidence type="ECO:0000259" key="2">
    <source>
        <dbReference type="PROSITE" id="PS50853"/>
    </source>
</evidence>
<dbReference type="PRINTS" id="PR00014">
    <property type="entry name" value="FNTYPEIII"/>
</dbReference>
<dbReference type="InterPro" id="IPR013783">
    <property type="entry name" value="Ig-like_fold"/>
</dbReference>
<evidence type="ECO:0000256" key="1">
    <source>
        <dbReference type="ARBA" id="ARBA00022737"/>
    </source>
</evidence>
<feature type="domain" description="Fibronectin type-III" evidence="2">
    <location>
        <begin position="778"/>
        <end position="867"/>
    </location>
</feature>
<reference evidence="3" key="1">
    <citation type="journal article" date="2020" name="Nature">
        <title>Giant virus diversity and host interactions through global metagenomics.</title>
        <authorList>
            <person name="Schulz F."/>
            <person name="Roux S."/>
            <person name="Paez-Espino D."/>
            <person name="Jungbluth S."/>
            <person name="Walsh D.A."/>
            <person name="Denef V.J."/>
            <person name="McMahon K.D."/>
            <person name="Konstantinidis K.T."/>
            <person name="Eloe-Fadrosh E.A."/>
            <person name="Kyrpides N.C."/>
            <person name="Woyke T."/>
        </authorList>
    </citation>
    <scope>NUCLEOTIDE SEQUENCE</scope>
    <source>
        <strain evidence="3">GVMAG-M-3300009161-30</strain>
    </source>
</reference>
<name>A0A6C0EWA2_9ZZZZ</name>
<dbReference type="CDD" id="cd00063">
    <property type="entry name" value="FN3"/>
    <property type="match status" value="6"/>
</dbReference>
<feature type="domain" description="Fibronectin type-III" evidence="2">
    <location>
        <begin position="472"/>
        <end position="561"/>
    </location>
</feature>
<dbReference type="InterPro" id="IPR003961">
    <property type="entry name" value="FN3_dom"/>
</dbReference>
<dbReference type="Gene3D" id="2.60.40.10">
    <property type="entry name" value="Immunoglobulins"/>
    <property type="match status" value="7"/>
</dbReference>
<dbReference type="InterPro" id="IPR050964">
    <property type="entry name" value="Striated_Muscle_Regulatory"/>
</dbReference>
<feature type="domain" description="Fibronectin type-III" evidence="2">
    <location>
        <begin position="874"/>
        <end position="975"/>
    </location>
</feature>
<dbReference type="Pfam" id="PF00041">
    <property type="entry name" value="fn3"/>
    <property type="match status" value="7"/>
</dbReference>
<protein>
    <recommendedName>
        <fullName evidence="2">Fibronectin type-III domain-containing protein</fullName>
    </recommendedName>
</protein>
<dbReference type="PANTHER" id="PTHR13817:SF73">
    <property type="entry name" value="FIBRONECTIN TYPE-III DOMAIN-CONTAINING PROTEIN"/>
    <property type="match status" value="1"/>
</dbReference>
<dbReference type="PROSITE" id="PS50853">
    <property type="entry name" value="FN3"/>
    <property type="match status" value="8"/>
</dbReference>
<sequence length="975" mass="105022">MAHAFSPIPAKPTFGNITQSDYASDYIQNKIAKLAYCRDLKKSNCKKKFSQSELLLFNKGRLLNSYAFGIGTSLINESNLIAGLYTQSDLSGVAVICDVSGDACITPTAIDSSNVPFYEHYLIDPDGQLFGNTPCGITNFTKYMTLPSISSILGPPIELDASGGLRSVTLSWNSPMTNDNNIPITDYIIYYSSDNAAAYDGYDGWTIINISSGNASTSMYPVSGLLNGTTYYFKVEAVGSLAEGGKVAFSEVVSATTTAVASLPSKPTNTYLDALDSSIRLTWTAPADDGGSPITGYIIYYKSSDVDISSKASTNDINWISHSTYSVDGISTTATITGLTNGTTYYFRLYSQNVVGVSINYDRTGGFYPYTIPDSPTIVNGTTSDQSVLLEWSPPSRDGGAAISNYTIYYTDNTIQSPKFSEGVSGPNTSYNITELTNGHTYNFTISANNIGGSSIPSDGITITLANIPDPPTNLTAVPSGDSVLLSWTPPSNNNGVSYIINYTTDTSFTSGIISIQTSNTSMNILSLIPNTTYYFRVYSENSIYMNIYRFPQTYTKTFSIPPGSPTIDLSLNSYTGDTQVHVSWDPHINTGGSAITSYIIQYSTDSTLTTDVSGIDISNNASSPIYSTNISGLTPYTTYYFKIASVNILGTGAYSTPTAITTLMTAPTSLHSNSTNNSSVNLSWKSPNNNIGISDYSVQYSTDNSNWSIFIHDPIVSIYIHGYIIFGSVIGSYYSASVNVTGLSSNTQYYFRVAAVSTNNVTGVYCIDISASTLPATPTNLTAVPSDSSIMLSWNSPAISSDIYYGINYSTDETFLNGVIDSSSNDTSKNITGLINGTLYYFRVSSINGLYDTSSSFVDVFATPMATITYPDPPTDLNGGWNYDPFNPSNSELSIYWTASPSTPSSNIQYYIHYTTDATQPGFYENSITTSSTSCSISDVSSADNIIVNVYSQYKDTLIKSSTSTSYTFSPAPI</sequence>
<feature type="domain" description="Fibronectin type-III" evidence="2">
    <location>
        <begin position="667"/>
        <end position="777"/>
    </location>
</feature>
<accession>A0A6C0EWA2</accession>
<organism evidence="3">
    <name type="scientific">viral metagenome</name>
    <dbReference type="NCBI Taxonomy" id="1070528"/>
    <lineage>
        <taxon>unclassified sequences</taxon>
        <taxon>metagenomes</taxon>
        <taxon>organismal metagenomes</taxon>
    </lineage>
</organism>
<dbReference type="PANTHER" id="PTHR13817">
    <property type="entry name" value="TITIN"/>
    <property type="match status" value="1"/>
</dbReference>
<dbReference type="SMART" id="SM00060">
    <property type="entry name" value="FN3"/>
    <property type="match status" value="7"/>
</dbReference>
<dbReference type="SUPFAM" id="SSF49265">
    <property type="entry name" value="Fibronectin type III"/>
    <property type="match status" value="5"/>
</dbReference>
<feature type="domain" description="Fibronectin type-III" evidence="2">
    <location>
        <begin position="152"/>
        <end position="260"/>
    </location>
</feature>
<dbReference type="EMBL" id="MN738949">
    <property type="protein sequence ID" value="QHT32813.1"/>
    <property type="molecule type" value="Genomic_DNA"/>
</dbReference>
<keyword evidence="1" id="KW-0677">Repeat</keyword>
<feature type="domain" description="Fibronectin type-III" evidence="2">
    <location>
        <begin position="263"/>
        <end position="371"/>
    </location>
</feature>
<proteinExistence type="predicted"/>
<evidence type="ECO:0000313" key="3">
    <source>
        <dbReference type="EMBL" id="QHT32813.1"/>
    </source>
</evidence>
<dbReference type="InterPro" id="IPR036116">
    <property type="entry name" value="FN3_sf"/>
</dbReference>
<dbReference type="AlphaFoldDB" id="A0A6C0EWA2"/>